<dbReference type="Proteomes" id="UP000694426">
    <property type="component" value="Unplaced"/>
</dbReference>
<dbReference type="Pfam" id="PF00017">
    <property type="entry name" value="SH2"/>
    <property type="match status" value="1"/>
</dbReference>
<reference evidence="2" key="2">
    <citation type="submission" date="2025-09" db="UniProtKB">
        <authorList>
            <consortium name="Ensembl"/>
        </authorList>
    </citation>
    <scope>IDENTIFICATION</scope>
</reference>
<evidence type="ECO:0000313" key="2">
    <source>
        <dbReference type="Ensembl" id="ENSABRP00000015014.1"/>
    </source>
</evidence>
<proteinExistence type="predicted"/>
<keyword evidence="3" id="KW-1185">Reference proteome</keyword>
<organism evidence="2 3">
    <name type="scientific">Anser brachyrhynchus</name>
    <name type="common">Pink-footed goose</name>
    <dbReference type="NCBI Taxonomy" id="132585"/>
    <lineage>
        <taxon>Eukaryota</taxon>
        <taxon>Metazoa</taxon>
        <taxon>Chordata</taxon>
        <taxon>Craniata</taxon>
        <taxon>Vertebrata</taxon>
        <taxon>Euteleostomi</taxon>
        <taxon>Archelosauria</taxon>
        <taxon>Archosauria</taxon>
        <taxon>Dinosauria</taxon>
        <taxon>Saurischia</taxon>
        <taxon>Theropoda</taxon>
        <taxon>Coelurosauria</taxon>
        <taxon>Aves</taxon>
        <taxon>Neognathae</taxon>
        <taxon>Galloanserae</taxon>
        <taxon>Anseriformes</taxon>
        <taxon>Anatidae</taxon>
        <taxon>Anserinae</taxon>
        <taxon>Anser</taxon>
    </lineage>
</organism>
<dbReference type="Ensembl" id="ENSABRT00000021389.1">
    <property type="protein sequence ID" value="ENSABRP00000015014.1"/>
    <property type="gene ID" value="ENSABRG00000013221.1"/>
</dbReference>
<dbReference type="AlphaFoldDB" id="A0A8B9C882"/>
<evidence type="ECO:0000259" key="1">
    <source>
        <dbReference type="Pfam" id="PF00017"/>
    </source>
</evidence>
<dbReference type="SUPFAM" id="SSF55550">
    <property type="entry name" value="SH2 domain"/>
    <property type="match status" value="1"/>
</dbReference>
<accession>A0A8B9C882</accession>
<reference evidence="2" key="1">
    <citation type="submission" date="2025-08" db="UniProtKB">
        <authorList>
            <consortium name="Ensembl"/>
        </authorList>
    </citation>
    <scope>IDENTIFICATION</scope>
</reference>
<name>A0A8B9C882_9AVES</name>
<feature type="domain" description="SH2" evidence="1">
    <location>
        <begin position="14"/>
        <end position="36"/>
    </location>
</feature>
<sequence>MVSGVGCWTLLALCREGSFLVRDCETSPEDYSLSTRAPWGGCFGTGLCAWCGFRACIPALGVCMRVTPRLRRGRAPCASVSPHAPTGAATASCT</sequence>
<dbReference type="InterPro" id="IPR000980">
    <property type="entry name" value="SH2"/>
</dbReference>
<dbReference type="Gene3D" id="3.30.505.10">
    <property type="entry name" value="SH2 domain"/>
    <property type="match status" value="1"/>
</dbReference>
<dbReference type="InterPro" id="IPR036860">
    <property type="entry name" value="SH2_dom_sf"/>
</dbReference>
<protein>
    <recommendedName>
        <fullName evidence="1">SH2 domain-containing protein</fullName>
    </recommendedName>
</protein>
<evidence type="ECO:0000313" key="3">
    <source>
        <dbReference type="Proteomes" id="UP000694426"/>
    </source>
</evidence>